<dbReference type="InterPro" id="IPR001314">
    <property type="entry name" value="Peptidase_S1A"/>
</dbReference>
<dbReference type="InterPro" id="IPR009003">
    <property type="entry name" value="Peptidase_S1_PA"/>
</dbReference>
<organism evidence="13 14">
    <name type="scientific">Chrysodeixis includens</name>
    <name type="common">Soybean looper</name>
    <name type="synonym">Pseudoplusia includens</name>
    <dbReference type="NCBI Taxonomy" id="689277"/>
    <lineage>
        <taxon>Eukaryota</taxon>
        <taxon>Metazoa</taxon>
        <taxon>Ecdysozoa</taxon>
        <taxon>Arthropoda</taxon>
        <taxon>Hexapoda</taxon>
        <taxon>Insecta</taxon>
        <taxon>Pterygota</taxon>
        <taxon>Neoptera</taxon>
        <taxon>Endopterygota</taxon>
        <taxon>Lepidoptera</taxon>
        <taxon>Glossata</taxon>
        <taxon>Ditrysia</taxon>
        <taxon>Noctuoidea</taxon>
        <taxon>Noctuidae</taxon>
        <taxon>Plusiinae</taxon>
        <taxon>Chrysodeixis</taxon>
    </lineage>
</organism>
<evidence type="ECO:0000256" key="1">
    <source>
        <dbReference type="ARBA" id="ARBA00004239"/>
    </source>
</evidence>
<evidence type="ECO:0000256" key="9">
    <source>
        <dbReference type="ARBA" id="ARBA00055534"/>
    </source>
</evidence>
<evidence type="ECO:0000256" key="7">
    <source>
        <dbReference type="ARBA" id="ARBA00023240"/>
    </source>
</evidence>
<name>A0A9P0FPZ6_CHRIL</name>
<protein>
    <recommendedName>
        <fullName evidence="12">Peptidase S1 domain-containing protein</fullName>
    </recommendedName>
</protein>
<dbReference type="GO" id="GO:0005576">
    <property type="term" value="C:extracellular region"/>
    <property type="evidence" value="ECO:0007669"/>
    <property type="project" value="UniProtKB-SubCell"/>
</dbReference>
<dbReference type="FunFam" id="2.40.10.10:FF:000002">
    <property type="entry name" value="Transmembrane protease serine"/>
    <property type="match status" value="1"/>
</dbReference>
<comment type="similarity">
    <text evidence="8">Belongs to the peptidase S1 family. CLIP subfamily.</text>
</comment>
<evidence type="ECO:0000256" key="10">
    <source>
        <dbReference type="ARBA" id="ARBA00084094"/>
    </source>
</evidence>
<feature type="domain" description="Peptidase S1" evidence="12">
    <location>
        <begin position="107"/>
        <end position="346"/>
    </location>
</feature>
<evidence type="ECO:0000313" key="13">
    <source>
        <dbReference type="EMBL" id="CAH0581325.1"/>
    </source>
</evidence>
<keyword evidence="14" id="KW-1185">Reference proteome</keyword>
<keyword evidence="7" id="KW-1199">Hemostasis impairing toxin</keyword>
<dbReference type="AlphaFoldDB" id="A0A9P0FPZ6"/>
<dbReference type="SMART" id="SM00020">
    <property type="entry name" value="Tryp_SPc"/>
    <property type="match status" value="1"/>
</dbReference>
<dbReference type="PROSITE" id="PS50240">
    <property type="entry name" value="TRYPSIN_DOM"/>
    <property type="match status" value="1"/>
</dbReference>
<keyword evidence="4 11" id="KW-0378">Hydrolase</keyword>
<dbReference type="GO" id="GO:0090729">
    <property type="term" value="F:toxin activity"/>
    <property type="evidence" value="ECO:0007669"/>
    <property type="project" value="UniProtKB-KW"/>
</dbReference>
<dbReference type="PANTHER" id="PTHR24276">
    <property type="entry name" value="POLYSERASE-RELATED"/>
    <property type="match status" value="1"/>
</dbReference>
<comment type="subcellular location">
    <subcellularLocation>
        <location evidence="1">Secreted</location>
        <location evidence="1">Extracellular space</location>
    </subcellularLocation>
</comment>
<dbReference type="GO" id="GO:0006508">
    <property type="term" value="P:proteolysis"/>
    <property type="evidence" value="ECO:0007669"/>
    <property type="project" value="UniProtKB-KW"/>
</dbReference>
<dbReference type="SUPFAM" id="SSF50494">
    <property type="entry name" value="Trypsin-like serine proteases"/>
    <property type="match status" value="1"/>
</dbReference>
<evidence type="ECO:0000256" key="6">
    <source>
        <dbReference type="ARBA" id="ARBA00023157"/>
    </source>
</evidence>
<dbReference type="PANTHER" id="PTHR24276:SF98">
    <property type="entry name" value="FI18310P1-RELATED"/>
    <property type="match status" value="1"/>
</dbReference>
<evidence type="ECO:0000256" key="11">
    <source>
        <dbReference type="RuleBase" id="RU363034"/>
    </source>
</evidence>
<keyword evidence="5 11" id="KW-0720">Serine protease</keyword>
<evidence type="ECO:0000259" key="12">
    <source>
        <dbReference type="PROSITE" id="PS50240"/>
    </source>
</evidence>
<keyword evidence="2" id="KW-0800">Toxin</keyword>
<dbReference type="PROSITE" id="PS00135">
    <property type="entry name" value="TRYPSIN_SER"/>
    <property type="match status" value="1"/>
</dbReference>
<evidence type="ECO:0000256" key="2">
    <source>
        <dbReference type="ARBA" id="ARBA00022656"/>
    </source>
</evidence>
<dbReference type="Gene3D" id="2.40.10.10">
    <property type="entry name" value="Trypsin-like serine proteases"/>
    <property type="match status" value="1"/>
</dbReference>
<evidence type="ECO:0000256" key="3">
    <source>
        <dbReference type="ARBA" id="ARBA00022670"/>
    </source>
</evidence>
<dbReference type="InterPro" id="IPR050430">
    <property type="entry name" value="Peptidase_S1"/>
</dbReference>
<proteinExistence type="inferred from homology"/>
<dbReference type="FunFam" id="2.40.10.10:FF:000068">
    <property type="entry name" value="transmembrane protease serine 2"/>
    <property type="match status" value="1"/>
</dbReference>
<dbReference type="InterPro" id="IPR033116">
    <property type="entry name" value="TRYPSIN_SER"/>
</dbReference>
<dbReference type="PRINTS" id="PR00722">
    <property type="entry name" value="CHYMOTRYPSIN"/>
</dbReference>
<keyword evidence="10" id="KW-1205">Fibrinolytic toxin</keyword>
<dbReference type="InterPro" id="IPR018114">
    <property type="entry name" value="TRYPSIN_HIS"/>
</dbReference>
<gene>
    <name evidence="13" type="ORF">CINC_LOCUS1548</name>
</gene>
<evidence type="ECO:0000313" key="14">
    <source>
        <dbReference type="Proteomes" id="UP001154114"/>
    </source>
</evidence>
<reference evidence="13" key="1">
    <citation type="submission" date="2021-12" db="EMBL/GenBank/DDBJ databases">
        <authorList>
            <person name="King R."/>
        </authorList>
    </citation>
    <scope>NUCLEOTIDE SEQUENCE</scope>
</reference>
<keyword evidence="6" id="KW-1015">Disulfide bond</keyword>
<evidence type="ECO:0000256" key="4">
    <source>
        <dbReference type="ARBA" id="ARBA00022801"/>
    </source>
</evidence>
<sequence>MSSRTCARGRGNSNSSAAPYYCWPGITGPHLVHGVVRCVTTPCIVSEARGDNPTAPSPRVRRIRGQLSPLAEDEVRDPQLPESIMRVLILLAILGAASAVPKQINRIVGGTPTVVQNYPYISNMQYSEIGFWWYQACGGSLVTANSVLSAAHCFYGDVAQQWRVRLGTSFASSGGTVHAISQLLLHPQYNHANLNNDVAIVRLSSPAVFSSTVQPISIAGTNYNVPDNTPVVTAGWGSQWYQGPPSQQLLHVTVNTINQQICAERYAYLKTLPGYQNWPDINNGMLCSGIFNVGGRDACQGDSGGPLVHNNVLLGVVSWGYQCADAFYPGVNARVPFFANWIVSNA</sequence>
<dbReference type="EMBL" id="LR824014">
    <property type="protein sequence ID" value="CAH0581325.1"/>
    <property type="molecule type" value="Genomic_DNA"/>
</dbReference>
<dbReference type="Proteomes" id="UP001154114">
    <property type="component" value="Chromosome 11"/>
</dbReference>
<dbReference type="InterPro" id="IPR043504">
    <property type="entry name" value="Peptidase_S1_PA_chymotrypsin"/>
</dbReference>
<dbReference type="OrthoDB" id="10059102at2759"/>
<evidence type="ECO:0000256" key="5">
    <source>
        <dbReference type="ARBA" id="ARBA00022825"/>
    </source>
</evidence>
<keyword evidence="3 11" id="KW-0645">Protease</keyword>
<dbReference type="PROSITE" id="PS00134">
    <property type="entry name" value="TRYPSIN_HIS"/>
    <property type="match status" value="1"/>
</dbReference>
<dbReference type="Pfam" id="PF00089">
    <property type="entry name" value="Trypsin"/>
    <property type="match status" value="1"/>
</dbReference>
<dbReference type="InterPro" id="IPR001254">
    <property type="entry name" value="Trypsin_dom"/>
</dbReference>
<evidence type="ECO:0000256" key="8">
    <source>
        <dbReference type="ARBA" id="ARBA00024195"/>
    </source>
</evidence>
<dbReference type="GO" id="GO:0004252">
    <property type="term" value="F:serine-type endopeptidase activity"/>
    <property type="evidence" value="ECO:0007669"/>
    <property type="project" value="InterPro"/>
</dbReference>
<accession>A0A9P0FPZ6</accession>
<comment type="function">
    <text evidence="9">Fibrinolytic activity; shows preferential cleavage of Arg-Gly bonds in all three fibrinogen chains. Contact with the caterpillars causes severe bleeding, due the anticoagulant effect of the protein.</text>
</comment>
<dbReference type="CDD" id="cd00190">
    <property type="entry name" value="Tryp_SPc"/>
    <property type="match status" value="1"/>
</dbReference>